<evidence type="ECO:0000256" key="2">
    <source>
        <dbReference type="SAM" id="Coils"/>
    </source>
</evidence>
<feature type="coiled-coil region" evidence="2">
    <location>
        <begin position="459"/>
        <end position="494"/>
    </location>
</feature>
<dbReference type="InterPro" id="IPR049483">
    <property type="entry name" value="FAF1_2-like_UAS"/>
</dbReference>
<dbReference type="Pfam" id="PF21021">
    <property type="entry name" value="FAF1"/>
    <property type="match status" value="1"/>
</dbReference>
<evidence type="ECO:0000313" key="5">
    <source>
        <dbReference type="EMBL" id="ETW56835.1"/>
    </source>
</evidence>
<dbReference type="PROSITE" id="PS50033">
    <property type="entry name" value="UBX"/>
    <property type="match status" value="1"/>
</dbReference>
<dbReference type="InterPro" id="IPR029071">
    <property type="entry name" value="Ubiquitin-like_domsf"/>
</dbReference>
<dbReference type="GO" id="GO:0036503">
    <property type="term" value="P:ERAD pathway"/>
    <property type="evidence" value="ECO:0007669"/>
    <property type="project" value="TreeGrafter"/>
</dbReference>
<protein>
    <recommendedName>
        <fullName evidence="4">UBX domain-containing protein</fullName>
    </recommendedName>
</protein>
<dbReference type="PANTHER" id="PTHR23322">
    <property type="entry name" value="FAS-ASSOCIATED PROTEIN"/>
    <property type="match status" value="1"/>
</dbReference>
<dbReference type="CDD" id="cd01767">
    <property type="entry name" value="UBX"/>
    <property type="match status" value="1"/>
</dbReference>
<dbReference type="PANTHER" id="PTHR23322:SF1">
    <property type="entry name" value="FAS-ASSOCIATED FACTOR 2"/>
    <property type="match status" value="1"/>
</dbReference>
<name>W4J3M7_PLAFP</name>
<keyword evidence="1 2" id="KW-0175">Coiled coil</keyword>
<sequence>MNKKNNIDKDIRNLCCLSRGEYFELSPFSNVLELMIGSWNLDPVFFNHIQKIFPRLIYFTLLIKSPICIALLKNFCYNSKNLRYIIFIFVNNKLKKEYKEKLKKRLTSFFLYWKINDVTTSNENNENNQVLEKKNKKKEKKNKKKEKKNKKKEKNKKEESNKKEEKNNIHINDAAIRNEYLHKNDEDNKDISDFSSISSDEGNIEEGNTLNNYEINEEEHVGRTNFLYFLNHIGKMVFPIFKNLYNVMSSFFKILSTYIISSTTTSTAASASESPSTSTSTSTSTSPSSSEPYTSSYDNGFTKYYENKYSKVHTDFFRGSLKEAINKSRREEKLLLVYLHIEYDDVSYFCEHVFNNLEMKSFFDENCILYAHDISKGDIKELSTTLNVFMLPQISIILTCYVTDMMELSIIYGQPSITHIMNTISHCIEKMDMKREKMEMLKNKNYRDRLIREEQDREYQEALRKDRLKEEEKKKKENEKLVKIQEKNKIKNERKEKTKKFPLCISSNEQIAKICIRLPNGIRIQNNFGLSNTLQDIYEWAECSEFLQPQNQKVIIPYKFQLICSLTKWNVQRTSEQIKNFDLYPNAIFNMKSLDTSDEE</sequence>
<feature type="region of interest" description="Disordered" evidence="3">
    <location>
        <begin position="269"/>
        <end position="295"/>
    </location>
</feature>
<dbReference type="AlphaFoldDB" id="W4J3M7"/>
<reference evidence="5 6" key="2">
    <citation type="submission" date="2013-02" db="EMBL/GenBank/DDBJ databases">
        <title>The Genome Sequence of Plasmodium falciparum Palo Alto/Uganda.</title>
        <authorList>
            <consortium name="The Broad Institute Genome Sequencing Platform"/>
            <consortium name="The Broad Institute Genome Sequencing Center for Infectious Disease"/>
            <person name="Neafsey D."/>
            <person name="Cheeseman I."/>
            <person name="Volkman S."/>
            <person name="Adams J."/>
            <person name="Walker B."/>
            <person name="Young S.K."/>
            <person name="Zeng Q."/>
            <person name="Gargeya S."/>
            <person name="Fitzgerald M."/>
            <person name="Haas B."/>
            <person name="Abouelleil A."/>
            <person name="Alvarado L."/>
            <person name="Arachchi H.M."/>
            <person name="Berlin A.M."/>
            <person name="Chapman S.B."/>
            <person name="Dewar J."/>
            <person name="Goldberg J."/>
            <person name="Griggs A."/>
            <person name="Gujja S."/>
            <person name="Hansen M."/>
            <person name="Howarth C."/>
            <person name="Imamovic A."/>
            <person name="Larimer J."/>
            <person name="McCowan C."/>
            <person name="Murphy C."/>
            <person name="Neiman D."/>
            <person name="Pearson M."/>
            <person name="Priest M."/>
            <person name="Roberts A."/>
            <person name="Saif S."/>
            <person name="Shea T."/>
            <person name="Sisk P."/>
            <person name="Sykes S."/>
            <person name="Wortman J."/>
            <person name="Nusbaum C."/>
            <person name="Birren B."/>
        </authorList>
    </citation>
    <scope>NUCLEOTIDE SEQUENCE [LARGE SCALE GENOMIC DNA]</scope>
    <source>
        <strain evidence="5 6">Palo Alto/Uganda</strain>
    </source>
</reference>
<dbReference type="GO" id="GO:0005783">
    <property type="term" value="C:endoplasmic reticulum"/>
    <property type="evidence" value="ECO:0007669"/>
    <property type="project" value="TreeGrafter"/>
</dbReference>
<feature type="region of interest" description="Disordered" evidence="3">
    <location>
        <begin position="123"/>
        <end position="169"/>
    </location>
</feature>
<dbReference type="Gene3D" id="3.40.30.10">
    <property type="entry name" value="Glutaredoxin"/>
    <property type="match status" value="1"/>
</dbReference>
<feature type="region of interest" description="Disordered" evidence="3">
    <location>
        <begin position="191"/>
        <end position="211"/>
    </location>
</feature>
<dbReference type="Pfam" id="PF00789">
    <property type="entry name" value="UBX"/>
    <property type="match status" value="1"/>
</dbReference>
<dbReference type="Gene3D" id="3.10.20.90">
    <property type="entry name" value="Phosphatidylinositol 3-kinase Catalytic Subunit, Chain A, domain 1"/>
    <property type="match status" value="1"/>
</dbReference>
<dbReference type="InterPro" id="IPR050730">
    <property type="entry name" value="UBX_domain-protein"/>
</dbReference>
<feature type="compositionally biased region" description="Basic and acidic residues" evidence="3">
    <location>
        <begin position="155"/>
        <end position="168"/>
    </location>
</feature>
<feature type="compositionally biased region" description="Basic residues" evidence="3">
    <location>
        <begin position="134"/>
        <end position="154"/>
    </location>
</feature>
<dbReference type="OMA" id="NIEMIQI"/>
<gene>
    <name evidence="5" type="ORF">PFUGPA_01167</name>
</gene>
<dbReference type="InterPro" id="IPR036249">
    <property type="entry name" value="Thioredoxin-like_sf"/>
</dbReference>
<accession>W4J3M7</accession>
<reference evidence="5 6" key="1">
    <citation type="submission" date="2013-02" db="EMBL/GenBank/DDBJ databases">
        <title>The Genome Annotation of Plasmodium falciparum Palo Alto/Uganda.</title>
        <authorList>
            <consortium name="The Broad Institute Genome Sequencing Platform"/>
            <consortium name="The Broad Institute Genome Sequencing Center for Infectious Disease"/>
            <person name="Neafsey D."/>
            <person name="Hoffman S."/>
            <person name="Volkman S."/>
            <person name="Rosenthal P."/>
            <person name="Walker B."/>
            <person name="Young S.K."/>
            <person name="Zeng Q."/>
            <person name="Gargeya S."/>
            <person name="Fitzgerald M."/>
            <person name="Haas B."/>
            <person name="Abouelleil A."/>
            <person name="Allen A.W."/>
            <person name="Alvarado L."/>
            <person name="Arachchi H.M."/>
            <person name="Berlin A.M."/>
            <person name="Chapman S.B."/>
            <person name="Gainer-Dewar J."/>
            <person name="Goldberg J."/>
            <person name="Griggs A."/>
            <person name="Gujja S."/>
            <person name="Hansen M."/>
            <person name="Howarth C."/>
            <person name="Imamovic A."/>
            <person name="Ireland A."/>
            <person name="Larimer J."/>
            <person name="McCowan C."/>
            <person name="Murphy C."/>
            <person name="Pearson M."/>
            <person name="Poon T.W."/>
            <person name="Priest M."/>
            <person name="Roberts A."/>
            <person name="Saif S."/>
            <person name="Shea T."/>
            <person name="Sisk P."/>
            <person name="Sykes S."/>
            <person name="Wortman J."/>
            <person name="Nusbaum C."/>
            <person name="Birren B."/>
        </authorList>
    </citation>
    <scope>NUCLEOTIDE SEQUENCE [LARGE SCALE GENOMIC DNA]</scope>
    <source>
        <strain evidence="5 6">Palo Alto/Uganda</strain>
    </source>
</reference>
<dbReference type="InterPro" id="IPR001012">
    <property type="entry name" value="UBX_dom"/>
</dbReference>
<dbReference type="SMART" id="SM00594">
    <property type="entry name" value="UAS"/>
    <property type="match status" value="1"/>
</dbReference>
<organism evidence="5 6">
    <name type="scientific">Plasmodium falciparum (isolate Palo Alto / Uganda)</name>
    <dbReference type="NCBI Taxonomy" id="57270"/>
    <lineage>
        <taxon>Eukaryota</taxon>
        <taxon>Sar</taxon>
        <taxon>Alveolata</taxon>
        <taxon>Apicomplexa</taxon>
        <taxon>Aconoidasida</taxon>
        <taxon>Haemosporida</taxon>
        <taxon>Plasmodiidae</taxon>
        <taxon>Plasmodium</taxon>
        <taxon>Plasmodium (Laverania)</taxon>
    </lineage>
</organism>
<evidence type="ECO:0000256" key="3">
    <source>
        <dbReference type="SAM" id="MobiDB-lite"/>
    </source>
</evidence>
<evidence type="ECO:0000313" key="6">
    <source>
        <dbReference type="Proteomes" id="UP000019103"/>
    </source>
</evidence>
<dbReference type="GO" id="GO:0043130">
    <property type="term" value="F:ubiquitin binding"/>
    <property type="evidence" value="ECO:0007669"/>
    <property type="project" value="TreeGrafter"/>
</dbReference>
<dbReference type="SUPFAM" id="SSF54236">
    <property type="entry name" value="Ubiquitin-like"/>
    <property type="match status" value="1"/>
</dbReference>
<feature type="domain" description="UBX" evidence="4">
    <location>
        <begin position="507"/>
        <end position="540"/>
    </location>
</feature>
<proteinExistence type="predicted"/>
<evidence type="ECO:0000259" key="4">
    <source>
        <dbReference type="PROSITE" id="PS50033"/>
    </source>
</evidence>
<evidence type="ECO:0000256" key="1">
    <source>
        <dbReference type="ARBA" id="ARBA00023054"/>
    </source>
</evidence>
<dbReference type="OrthoDB" id="1026733at2759"/>
<dbReference type="EMBL" id="KI927300">
    <property type="protein sequence ID" value="ETW56835.1"/>
    <property type="molecule type" value="Genomic_DNA"/>
</dbReference>
<dbReference type="Proteomes" id="UP000019103">
    <property type="component" value="Unassembled WGS sequence"/>
</dbReference>
<dbReference type="InterPro" id="IPR006577">
    <property type="entry name" value="UAS"/>
</dbReference>
<dbReference type="SUPFAM" id="SSF52833">
    <property type="entry name" value="Thioredoxin-like"/>
    <property type="match status" value="1"/>
</dbReference>